<protein>
    <recommendedName>
        <fullName evidence="2">Cell wall synthesis protein Wag31</fullName>
    </recommendedName>
    <alternativeName>
        <fullName evidence="7">Antigen 84</fullName>
    </alternativeName>
</protein>
<dbReference type="Proteomes" id="UP000643165">
    <property type="component" value="Unassembled WGS sequence"/>
</dbReference>
<dbReference type="NCBIfam" id="TIGR03544">
    <property type="entry name" value="DivI1A_domain"/>
    <property type="match status" value="1"/>
</dbReference>
<evidence type="ECO:0000256" key="3">
    <source>
        <dbReference type="ARBA" id="ARBA00022490"/>
    </source>
</evidence>
<evidence type="ECO:0000313" key="10">
    <source>
        <dbReference type="EMBL" id="GIJ22794.1"/>
    </source>
</evidence>
<evidence type="ECO:0000256" key="2">
    <source>
        <dbReference type="ARBA" id="ARBA00018787"/>
    </source>
</evidence>
<dbReference type="EMBL" id="BOPB01000016">
    <property type="protein sequence ID" value="GIJ22794.1"/>
    <property type="molecule type" value="Genomic_DNA"/>
</dbReference>
<dbReference type="RefSeq" id="WP_204000364.1">
    <property type="nucleotide sequence ID" value="NZ_BOPB01000016.1"/>
</dbReference>
<dbReference type="InterPro" id="IPR019933">
    <property type="entry name" value="DivIVA_domain"/>
</dbReference>
<dbReference type="Gene3D" id="6.10.250.660">
    <property type="match status" value="1"/>
</dbReference>
<evidence type="ECO:0000313" key="11">
    <source>
        <dbReference type="Proteomes" id="UP000643165"/>
    </source>
</evidence>
<name>A0ABQ4IXZ6_9ACTN</name>
<evidence type="ECO:0000256" key="8">
    <source>
        <dbReference type="SAM" id="Coils"/>
    </source>
</evidence>
<keyword evidence="5 8" id="KW-0175">Coiled coil</keyword>
<keyword evidence="3" id="KW-0963">Cytoplasm</keyword>
<evidence type="ECO:0000256" key="5">
    <source>
        <dbReference type="ARBA" id="ARBA00023054"/>
    </source>
</evidence>
<sequence length="113" mass="13361">MRNPFRRRTAGPTDTRYAARHAEQRDGLPQSGTCYRTGSYRPLRPWQVRQQRFRLGRRGYDPIEVARFLDQVAGDLEAAYRQVADSRREADQVKAALRRWRSEQVRANQGHYR</sequence>
<reference evidence="10 11" key="1">
    <citation type="submission" date="2021-01" db="EMBL/GenBank/DDBJ databases">
        <title>Whole genome shotgun sequence of Verrucosispora lutea NBRC 106530.</title>
        <authorList>
            <person name="Komaki H."/>
            <person name="Tamura T."/>
        </authorList>
    </citation>
    <scope>NUCLEOTIDE SEQUENCE [LARGE SCALE GENOMIC DNA]</scope>
    <source>
        <strain evidence="10 11">NBRC 106530</strain>
    </source>
</reference>
<evidence type="ECO:0000256" key="7">
    <source>
        <dbReference type="ARBA" id="ARBA00031737"/>
    </source>
</evidence>
<feature type="region of interest" description="Disordered" evidence="9">
    <location>
        <begin position="1"/>
        <end position="36"/>
    </location>
</feature>
<gene>
    <name evidence="10" type="ORF">Vlu01_34180</name>
</gene>
<evidence type="ECO:0000256" key="4">
    <source>
        <dbReference type="ARBA" id="ARBA00022618"/>
    </source>
</evidence>
<keyword evidence="6" id="KW-0131">Cell cycle</keyword>
<comment type="subcellular location">
    <subcellularLocation>
        <location evidence="1">Cytoplasm</location>
    </subcellularLocation>
</comment>
<evidence type="ECO:0000256" key="1">
    <source>
        <dbReference type="ARBA" id="ARBA00004496"/>
    </source>
</evidence>
<keyword evidence="4" id="KW-0132">Cell division</keyword>
<dbReference type="Pfam" id="PF05103">
    <property type="entry name" value="DivIVA"/>
    <property type="match status" value="1"/>
</dbReference>
<feature type="coiled-coil region" evidence="8">
    <location>
        <begin position="76"/>
        <end position="103"/>
    </location>
</feature>
<comment type="caution">
    <text evidence="10">The sequence shown here is derived from an EMBL/GenBank/DDBJ whole genome shotgun (WGS) entry which is preliminary data.</text>
</comment>
<organism evidence="10 11">
    <name type="scientific">Micromonospora lutea</name>
    <dbReference type="NCBI Taxonomy" id="419825"/>
    <lineage>
        <taxon>Bacteria</taxon>
        <taxon>Bacillati</taxon>
        <taxon>Actinomycetota</taxon>
        <taxon>Actinomycetes</taxon>
        <taxon>Micromonosporales</taxon>
        <taxon>Micromonosporaceae</taxon>
        <taxon>Micromonospora</taxon>
    </lineage>
</organism>
<evidence type="ECO:0000256" key="6">
    <source>
        <dbReference type="ARBA" id="ARBA00023306"/>
    </source>
</evidence>
<keyword evidence="11" id="KW-1185">Reference proteome</keyword>
<dbReference type="InterPro" id="IPR007793">
    <property type="entry name" value="DivIVA_fam"/>
</dbReference>
<proteinExistence type="predicted"/>
<accession>A0ABQ4IXZ6</accession>
<evidence type="ECO:0000256" key="9">
    <source>
        <dbReference type="SAM" id="MobiDB-lite"/>
    </source>
</evidence>